<dbReference type="HOGENOM" id="CLU_044208_6_0_11"/>
<evidence type="ECO:0000256" key="6">
    <source>
        <dbReference type="ARBA" id="ARBA00023136"/>
    </source>
</evidence>
<evidence type="ECO:0000256" key="2">
    <source>
        <dbReference type="ARBA" id="ARBA00010792"/>
    </source>
</evidence>
<evidence type="ECO:0000313" key="9">
    <source>
        <dbReference type="EMBL" id="CCM64188.1"/>
    </source>
</evidence>
<feature type="domain" description="VTT" evidence="8">
    <location>
        <begin position="33"/>
        <end position="164"/>
    </location>
</feature>
<evidence type="ECO:0000256" key="1">
    <source>
        <dbReference type="ARBA" id="ARBA00004651"/>
    </source>
</evidence>
<evidence type="ECO:0000256" key="4">
    <source>
        <dbReference type="ARBA" id="ARBA00022692"/>
    </source>
</evidence>
<reference evidence="9 10" key="1">
    <citation type="journal article" date="2013" name="ISME J.">
        <title>Metabolic model for the filamentous 'Candidatus Microthrix parvicella' based on genomic and metagenomic analyses.</title>
        <authorList>
            <person name="Jon McIlroy S."/>
            <person name="Kristiansen R."/>
            <person name="Albertsen M."/>
            <person name="Michael Karst S."/>
            <person name="Rossetti S."/>
            <person name="Lund Nielsen J."/>
            <person name="Tandoi V."/>
            <person name="James Seviour R."/>
            <person name="Nielsen P.H."/>
        </authorList>
    </citation>
    <scope>NUCLEOTIDE SEQUENCE [LARGE SCALE GENOMIC DNA]</scope>
    <source>
        <strain evidence="9 10">RN1</strain>
    </source>
</reference>
<dbReference type="Proteomes" id="UP000018291">
    <property type="component" value="Unassembled WGS sequence"/>
</dbReference>
<dbReference type="GO" id="GO:0005886">
    <property type="term" value="C:plasma membrane"/>
    <property type="evidence" value="ECO:0007669"/>
    <property type="project" value="UniProtKB-SubCell"/>
</dbReference>
<keyword evidence="10" id="KW-1185">Reference proteome</keyword>
<proteinExistence type="inferred from homology"/>
<dbReference type="EMBL" id="CANL01000029">
    <property type="protein sequence ID" value="CCM64188.1"/>
    <property type="molecule type" value="Genomic_DNA"/>
</dbReference>
<dbReference type="PANTHER" id="PTHR30353:SF0">
    <property type="entry name" value="TRANSMEMBRANE PROTEIN"/>
    <property type="match status" value="1"/>
</dbReference>
<dbReference type="AlphaFoldDB" id="R4Z0D9"/>
<dbReference type="InterPro" id="IPR032818">
    <property type="entry name" value="DedA-like"/>
</dbReference>
<dbReference type="InterPro" id="IPR032816">
    <property type="entry name" value="VTT_dom"/>
</dbReference>
<gene>
    <name evidence="9" type="primary">dedA</name>
    <name evidence="9" type="ORF">BN381_350048</name>
</gene>
<dbReference type="eggNOG" id="COG0586">
    <property type="taxonomic scope" value="Bacteria"/>
</dbReference>
<feature type="transmembrane region" description="Helical" evidence="7">
    <location>
        <begin position="178"/>
        <end position="196"/>
    </location>
</feature>
<comment type="subcellular location">
    <subcellularLocation>
        <location evidence="1 7">Cell membrane</location>
        <topology evidence="1 7">Multi-pass membrane protein</topology>
    </subcellularLocation>
</comment>
<evidence type="ECO:0000256" key="3">
    <source>
        <dbReference type="ARBA" id="ARBA00022475"/>
    </source>
</evidence>
<keyword evidence="5 7" id="KW-1133">Transmembrane helix</keyword>
<dbReference type="STRING" id="1229780.BN381_350048"/>
<dbReference type="RefSeq" id="WP_012227896.1">
    <property type="nucleotide sequence ID" value="NZ_HG422565.1"/>
</dbReference>
<evidence type="ECO:0000259" key="8">
    <source>
        <dbReference type="Pfam" id="PF09335"/>
    </source>
</evidence>
<keyword evidence="4 7" id="KW-0812">Transmembrane</keyword>
<evidence type="ECO:0000256" key="7">
    <source>
        <dbReference type="RuleBase" id="RU367016"/>
    </source>
</evidence>
<sequence>MNLSPSHLIDAFGLIGIAAVIFAETGLLIGFFLPGDSLLFTAGAAAAGALPRLSFNPNIWVLILVVVVAAVAGDQTGYLLGRRAGPALFKRSDRRVLKAEHRDRTIAFFDRHGPKAIVLARFVPIVRTLCPVVAGVGDMPYRSFARFNVVGGVLWGAGVTLIGYRFGNMAVVRDHLELTLLVIVGISVLPAVFAVAQERFRSPDEPSVPQPTPQA</sequence>
<keyword evidence="6 7" id="KW-0472">Membrane</keyword>
<feature type="transmembrane region" description="Helical" evidence="7">
    <location>
        <begin position="147"/>
        <end position="166"/>
    </location>
</feature>
<name>R4Z0D9_9ACTN</name>
<organism evidence="9 10">
    <name type="scientific">Candidatus Neomicrothrix parvicella RN1</name>
    <dbReference type="NCBI Taxonomy" id="1229780"/>
    <lineage>
        <taxon>Bacteria</taxon>
        <taxon>Bacillati</taxon>
        <taxon>Actinomycetota</taxon>
        <taxon>Acidimicrobiia</taxon>
        <taxon>Acidimicrobiales</taxon>
        <taxon>Microthrixaceae</taxon>
        <taxon>Candidatus Neomicrothrix</taxon>
    </lineage>
</organism>
<comment type="caution">
    <text evidence="9">The sequence shown here is derived from an EMBL/GenBank/DDBJ whole genome shotgun (WGS) entry which is preliminary data.</text>
</comment>
<feature type="transmembrane region" description="Helical" evidence="7">
    <location>
        <begin position="12"/>
        <end position="33"/>
    </location>
</feature>
<accession>R4Z0D9</accession>
<protein>
    <recommendedName>
        <fullName evidence="8">VTT domain-containing protein</fullName>
    </recommendedName>
</protein>
<evidence type="ECO:0000256" key="5">
    <source>
        <dbReference type="ARBA" id="ARBA00022989"/>
    </source>
</evidence>
<dbReference type="PANTHER" id="PTHR30353">
    <property type="entry name" value="INNER MEMBRANE PROTEIN DEDA-RELATED"/>
    <property type="match status" value="1"/>
</dbReference>
<keyword evidence="3 7" id="KW-1003">Cell membrane</keyword>
<feature type="transmembrane region" description="Helical" evidence="7">
    <location>
        <begin position="59"/>
        <end position="81"/>
    </location>
</feature>
<comment type="similarity">
    <text evidence="2 7">Belongs to the DedA family.</text>
</comment>
<dbReference type="OrthoDB" id="9813426at2"/>
<dbReference type="Pfam" id="PF09335">
    <property type="entry name" value="VTT_dom"/>
    <property type="match status" value="1"/>
</dbReference>
<evidence type="ECO:0000313" key="10">
    <source>
        <dbReference type="Proteomes" id="UP000018291"/>
    </source>
</evidence>